<feature type="transmembrane region" description="Helical" evidence="1">
    <location>
        <begin position="351"/>
        <end position="369"/>
    </location>
</feature>
<dbReference type="Proteomes" id="UP000278627">
    <property type="component" value="Unassembled WGS sequence"/>
</dbReference>
<accession>A0A0N4T0Y8</accession>
<dbReference type="PANTHER" id="PTHR13304:SF0">
    <property type="entry name" value="GLYCOSYLPHOSPHATIDYLINOSITOL ANCHOR ATTACHMENT 1 PROTEIN"/>
    <property type="match status" value="1"/>
</dbReference>
<feature type="transmembrane region" description="Helical" evidence="1">
    <location>
        <begin position="411"/>
        <end position="427"/>
    </location>
</feature>
<dbReference type="AlphaFoldDB" id="A0A0N4T0Y8"/>
<evidence type="ECO:0000313" key="4">
    <source>
        <dbReference type="WBParaSite" id="BPAG_0000180401-mRNA-1"/>
    </source>
</evidence>
<keyword evidence="1" id="KW-1133">Transmembrane helix</keyword>
<protein>
    <submittedName>
        <fullName evidence="4">Glycosylphosphatidylinositol anchor attachment 1 protein</fullName>
    </submittedName>
</protein>
<reference evidence="4" key="1">
    <citation type="submission" date="2017-02" db="UniProtKB">
        <authorList>
            <consortium name="WormBaseParasite"/>
        </authorList>
    </citation>
    <scope>IDENTIFICATION</scope>
</reference>
<dbReference type="GO" id="GO:0016255">
    <property type="term" value="P:attachment of GPI anchor to protein"/>
    <property type="evidence" value="ECO:0007669"/>
    <property type="project" value="TreeGrafter"/>
</dbReference>
<dbReference type="STRING" id="6280.A0A0N4T0Y8"/>
<sequence>MRLLSQPIDKPPVFVEKIVSKWWKVCVISELLALIYICIIIQPEYNEHMKVSENALLPALVTERFNYYHRISTFLDKLRPERNISDYIEKQLLAYGIMTQTMRFTVTLPGFNESGKNVIGVVRASRSSSTEAIVVAVSMTETNLEALAVILALATYCREQIYWARDIQFIFVDKGLIGLTAYLVQYHQHHHSFLQSDKLNFHSGAIVGAFAVKADGLLFDTVNIEHNMINGLLPNLDLINLMAKLADKYGVIPEVFNHGYQVSWWNLAETTSKAMLSQAFNEKEGLHSIFGPYGIQAVTIHVKSVMEGHASLTDLGRICEGALRSLNNILEKFHQSYFLYIMTDIRHFLSVAYYMPALGLILFPLLILALREWFRLKEFTFPNSFVLLHVIGIVQYCIIRNIAVSQSYHNYTILLSFSALIPWYFLFPLSEKEYISLKFLFYLDYCLVFASLSLLNFSLAYIISFIAVPLIILFTAINNCNRLICQLKALFGFLLHPFVIYLLYRYLLYNILPTEAHITDLAMDLINCHLLYGSFLFPFIYICLLPLWNFSILISSTPITHSYL</sequence>
<keyword evidence="3" id="KW-1185">Reference proteome</keyword>
<dbReference type="EMBL" id="UZAD01000172">
    <property type="protein sequence ID" value="VDN82971.1"/>
    <property type="molecule type" value="Genomic_DNA"/>
</dbReference>
<feature type="transmembrane region" description="Helical" evidence="1">
    <location>
        <begin position="489"/>
        <end position="509"/>
    </location>
</feature>
<dbReference type="GO" id="GO:0042765">
    <property type="term" value="C:GPI-anchor transamidase complex"/>
    <property type="evidence" value="ECO:0007669"/>
    <property type="project" value="InterPro"/>
</dbReference>
<evidence type="ECO:0000313" key="3">
    <source>
        <dbReference type="Proteomes" id="UP000278627"/>
    </source>
</evidence>
<feature type="transmembrane region" description="Helical" evidence="1">
    <location>
        <begin position="381"/>
        <end position="399"/>
    </location>
</feature>
<dbReference type="Pfam" id="PF04114">
    <property type="entry name" value="Gaa1"/>
    <property type="match status" value="1"/>
</dbReference>
<feature type="transmembrane region" description="Helical" evidence="1">
    <location>
        <begin position="529"/>
        <end position="548"/>
    </location>
</feature>
<dbReference type="WBParaSite" id="BPAG_0000180401-mRNA-1">
    <property type="protein sequence ID" value="BPAG_0000180401-mRNA-1"/>
    <property type="gene ID" value="BPAG_0000180401"/>
</dbReference>
<dbReference type="InterPro" id="IPR007246">
    <property type="entry name" value="Gaa1"/>
</dbReference>
<dbReference type="Gene3D" id="3.40.630.10">
    <property type="entry name" value="Zn peptidases"/>
    <property type="match status" value="1"/>
</dbReference>
<keyword evidence="1" id="KW-0812">Transmembrane</keyword>
<evidence type="ECO:0000313" key="2">
    <source>
        <dbReference type="EMBL" id="VDN82971.1"/>
    </source>
</evidence>
<gene>
    <name evidence="2" type="ORF">BPAG_LOCUS1785</name>
</gene>
<dbReference type="PANTHER" id="PTHR13304">
    <property type="entry name" value="GLYCOSYLPHOSPHATIDYLINOSITOL ANCHOR ATTACHMENT 1 PROTEIN"/>
    <property type="match status" value="1"/>
</dbReference>
<organism evidence="4">
    <name type="scientific">Brugia pahangi</name>
    <name type="common">Filarial nematode worm</name>
    <dbReference type="NCBI Taxonomy" id="6280"/>
    <lineage>
        <taxon>Eukaryota</taxon>
        <taxon>Metazoa</taxon>
        <taxon>Ecdysozoa</taxon>
        <taxon>Nematoda</taxon>
        <taxon>Chromadorea</taxon>
        <taxon>Rhabditida</taxon>
        <taxon>Spirurina</taxon>
        <taxon>Spiruromorpha</taxon>
        <taxon>Filarioidea</taxon>
        <taxon>Onchocercidae</taxon>
        <taxon>Brugia</taxon>
    </lineage>
</organism>
<reference evidence="2 3" key="2">
    <citation type="submission" date="2018-11" db="EMBL/GenBank/DDBJ databases">
        <authorList>
            <consortium name="Pathogen Informatics"/>
        </authorList>
    </citation>
    <scope>NUCLEOTIDE SEQUENCE [LARGE SCALE GENOMIC DNA]</scope>
</reference>
<name>A0A0N4T0Y8_BRUPA</name>
<proteinExistence type="predicted"/>
<feature type="transmembrane region" description="Helical" evidence="1">
    <location>
        <begin position="447"/>
        <end position="477"/>
    </location>
</feature>
<keyword evidence="1" id="KW-0472">Membrane</keyword>
<evidence type="ECO:0000256" key="1">
    <source>
        <dbReference type="SAM" id="Phobius"/>
    </source>
</evidence>